<evidence type="ECO:0000256" key="4">
    <source>
        <dbReference type="ARBA" id="ARBA00022786"/>
    </source>
</evidence>
<gene>
    <name evidence="10" type="ORF">FA13DRAFT_1802212</name>
</gene>
<evidence type="ECO:0000256" key="5">
    <source>
        <dbReference type="ARBA" id="ARBA00022840"/>
    </source>
</evidence>
<dbReference type="PANTHER" id="PTHR24067">
    <property type="entry name" value="UBIQUITIN-CONJUGATING ENZYME E2"/>
    <property type="match status" value="1"/>
</dbReference>
<dbReference type="Gene3D" id="3.10.110.10">
    <property type="entry name" value="Ubiquitin Conjugating Enzyme"/>
    <property type="match status" value="1"/>
</dbReference>
<feature type="domain" description="UBC core" evidence="9">
    <location>
        <begin position="1"/>
        <end position="141"/>
    </location>
</feature>
<dbReference type="InterPro" id="IPR016135">
    <property type="entry name" value="UBQ-conjugating_enzyme/RWD"/>
</dbReference>
<feature type="compositionally biased region" description="Basic and acidic residues" evidence="8">
    <location>
        <begin position="224"/>
        <end position="238"/>
    </location>
</feature>
<dbReference type="OrthoDB" id="10069349at2759"/>
<dbReference type="SMART" id="SM00212">
    <property type="entry name" value="UBCc"/>
    <property type="match status" value="1"/>
</dbReference>
<feature type="region of interest" description="Disordered" evidence="8">
    <location>
        <begin position="177"/>
        <end position="247"/>
    </location>
</feature>
<evidence type="ECO:0000256" key="6">
    <source>
        <dbReference type="PROSITE-ProRule" id="PRU10133"/>
    </source>
</evidence>
<feature type="compositionally biased region" description="Basic and acidic residues" evidence="8">
    <location>
        <begin position="142"/>
        <end position="161"/>
    </location>
</feature>
<dbReference type="STRING" id="71717.A0A4Y7SD19"/>
<dbReference type="GO" id="GO:0061631">
    <property type="term" value="F:ubiquitin conjugating enzyme activity"/>
    <property type="evidence" value="ECO:0007669"/>
    <property type="project" value="UniProtKB-EC"/>
</dbReference>
<keyword evidence="4 7" id="KW-0833">Ubl conjugation pathway</keyword>
<dbReference type="PROSITE" id="PS00183">
    <property type="entry name" value="UBC_1"/>
    <property type="match status" value="1"/>
</dbReference>
<dbReference type="InterPro" id="IPR050113">
    <property type="entry name" value="Ub_conjugating_enzyme"/>
</dbReference>
<comment type="caution">
    <text evidence="10">The sequence shown here is derived from an EMBL/GenBank/DDBJ whole genome shotgun (WGS) entry which is preliminary data.</text>
</comment>
<keyword evidence="5 7" id="KW-0067">ATP-binding</keyword>
<dbReference type="InterPro" id="IPR023313">
    <property type="entry name" value="UBQ-conjugating_AS"/>
</dbReference>
<evidence type="ECO:0000256" key="3">
    <source>
        <dbReference type="ARBA" id="ARBA00022741"/>
    </source>
</evidence>
<evidence type="ECO:0000313" key="10">
    <source>
        <dbReference type="EMBL" id="TEB19462.1"/>
    </source>
</evidence>
<name>A0A4Y7SD19_COPMI</name>
<protein>
    <recommendedName>
        <fullName evidence="1">E2 ubiquitin-conjugating enzyme</fullName>
        <ecNumber evidence="1">2.3.2.23</ecNumber>
    </recommendedName>
</protein>
<feature type="region of interest" description="Disordered" evidence="8">
    <location>
        <begin position="141"/>
        <end position="165"/>
    </location>
</feature>
<dbReference type="Pfam" id="PF00179">
    <property type="entry name" value="UQ_con"/>
    <property type="match status" value="1"/>
</dbReference>
<dbReference type="GO" id="GO:0005524">
    <property type="term" value="F:ATP binding"/>
    <property type="evidence" value="ECO:0007669"/>
    <property type="project" value="UniProtKB-UniRule"/>
</dbReference>
<feature type="compositionally biased region" description="Low complexity" evidence="8">
    <location>
        <begin position="177"/>
        <end position="200"/>
    </location>
</feature>
<dbReference type="AlphaFoldDB" id="A0A4Y7SD19"/>
<reference evidence="10 11" key="1">
    <citation type="journal article" date="2019" name="Nat. Ecol. Evol.">
        <title>Megaphylogeny resolves global patterns of mushroom evolution.</title>
        <authorList>
            <person name="Varga T."/>
            <person name="Krizsan K."/>
            <person name="Foldi C."/>
            <person name="Dima B."/>
            <person name="Sanchez-Garcia M."/>
            <person name="Sanchez-Ramirez S."/>
            <person name="Szollosi G.J."/>
            <person name="Szarkandi J.G."/>
            <person name="Papp V."/>
            <person name="Albert L."/>
            <person name="Andreopoulos W."/>
            <person name="Angelini C."/>
            <person name="Antonin V."/>
            <person name="Barry K.W."/>
            <person name="Bougher N.L."/>
            <person name="Buchanan P."/>
            <person name="Buyck B."/>
            <person name="Bense V."/>
            <person name="Catcheside P."/>
            <person name="Chovatia M."/>
            <person name="Cooper J."/>
            <person name="Damon W."/>
            <person name="Desjardin D."/>
            <person name="Finy P."/>
            <person name="Geml J."/>
            <person name="Haridas S."/>
            <person name="Hughes K."/>
            <person name="Justo A."/>
            <person name="Karasinski D."/>
            <person name="Kautmanova I."/>
            <person name="Kiss B."/>
            <person name="Kocsube S."/>
            <person name="Kotiranta H."/>
            <person name="LaButti K.M."/>
            <person name="Lechner B.E."/>
            <person name="Liimatainen K."/>
            <person name="Lipzen A."/>
            <person name="Lukacs Z."/>
            <person name="Mihaltcheva S."/>
            <person name="Morgado L.N."/>
            <person name="Niskanen T."/>
            <person name="Noordeloos M.E."/>
            <person name="Ohm R.A."/>
            <person name="Ortiz-Santana B."/>
            <person name="Ovrebo C."/>
            <person name="Racz N."/>
            <person name="Riley R."/>
            <person name="Savchenko A."/>
            <person name="Shiryaev A."/>
            <person name="Soop K."/>
            <person name="Spirin V."/>
            <person name="Szebenyi C."/>
            <person name="Tomsovsky M."/>
            <person name="Tulloss R.E."/>
            <person name="Uehling J."/>
            <person name="Grigoriev I.V."/>
            <person name="Vagvolgyi C."/>
            <person name="Papp T."/>
            <person name="Martin F.M."/>
            <person name="Miettinen O."/>
            <person name="Hibbett D.S."/>
            <person name="Nagy L.G."/>
        </authorList>
    </citation>
    <scope>NUCLEOTIDE SEQUENCE [LARGE SCALE GENOMIC DNA]</scope>
    <source>
        <strain evidence="10 11">FP101781</strain>
    </source>
</reference>
<dbReference type="InterPro" id="IPR000608">
    <property type="entry name" value="UBC"/>
</dbReference>
<dbReference type="CDD" id="cd23804">
    <property type="entry name" value="UBCc_UBE2S"/>
    <property type="match status" value="1"/>
</dbReference>
<dbReference type="PROSITE" id="PS50127">
    <property type="entry name" value="UBC_2"/>
    <property type="match status" value="1"/>
</dbReference>
<comment type="similarity">
    <text evidence="7">Belongs to the ubiquitin-conjugating enzyme family.</text>
</comment>
<evidence type="ECO:0000256" key="2">
    <source>
        <dbReference type="ARBA" id="ARBA00022679"/>
    </source>
</evidence>
<dbReference type="EC" id="2.3.2.23" evidence="1"/>
<evidence type="ECO:0000256" key="8">
    <source>
        <dbReference type="SAM" id="MobiDB-lite"/>
    </source>
</evidence>
<dbReference type="Proteomes" id="UP000298030">
    <property type="component" value="Unassembled WGS sequence"/>
</dbReference>
<evidence type="ECO:0000256" key="1">
    <source>
        <dbReference type="ARBA" id="ARBA00012486"/>
    </source>
</evidence>
<proteinExistence type="inferred from homology"/>
<dbReference type="SUPFAM" id="SSF54495">
    <property type="entry name" value="UBC-like"/>
    <property type="match status" value="1"/>
</dbReference>
<evidence type="ECO:0000313" key="11">
    <source>
        <dbReference type="Proteomes" id="UP000298030"/>
    </source>
</evidence>
<feature type="region of interest" description="Disordered" evidence="8">
    <location>
        <begin position="269"/>
        <end position="309"/>
    </location>
</feature>
<evidence type="ECO:0000256" key="7">
    <source>
        <dbReference type="RuleBase" id="RU362109"/>
    </source>
</evidence>
<keyword evidence="2" id="KW-0808">Transferase</keyword>
<keyword evidence="11" id="KW-1185">Reference proteome</keyword>
<evidence type="ECO:0000259" key="9">
    <source>
        <dbReference type="PROSITE" id="PS50127"/>
    </source>
</evidence>
<feature type="compositionally biased region" description="Low complexity" evidence="8">
    <location>
        <begin position="269"/>
        <end position="285"/>
    </location>
</feature>
<organism evidence="10 11">
    <name type="scientific">Coprinellus micaceus</name>
    <name type="common">Glistening ink-cap mushroom</name>
    <name type="synonym">Coprinus micaceus</name>
    <dbReference type="NCBI Taxonomy" id="71717"/>
    <lineage>
        <taxon>Eukaryota</taxon>
        <taxon>Fungi</taxon>
        <taxon>Dikarya</taxon>
        <taxon>Basidiomycota</taxon>
        <taxon>Agaricomycotina</taxon>
        <taxon>Agaricomycetes</taxon>
        <taxon>Agaricomycetidae</taxon>
        <taxon>Agaricales</taxon>
        <taxon>Agaricineae</taxon>
        <taxon>Psathyrellaceae</taxon>
        <taxon>Coprinellus</taxon>
    </lineage>
</organism>
<feature type="active site" description="Glycyl thioester intermediate" evidence="6">
    <location>
        <position position="79"/>
    </location>
</feature>
<dbReference type="FunFam" id="3.10.110.10:FF:000031">
    <property type="entry name" value="Ubiquitin-conjugating enzyme E2 22"/>
    <property type="match status" value="1"/>
</dbReference>
<sequence length="309" mass="32670">MRELNELRKNPPEGIRIQTNEEDMLDVTGVIEGPEGTPYAGGYFKVRFSFTEQFPAAPPKCWFATKIFHPNVGPTGEICVNTLKKDWKSTYGVGHILVTVKCLLIYPNPESALDEEAGKMFMENYETYCSRAKLFTGVHARGRPEEFDTPSNHDDEGKVEKTTSAIVLEPVASSSKTLSSSSATSTVSTPPLSTSSSTTSVNKLGLPFTVARKASSPAPPTLKSMEKEGSGFKQERHASPAPLSTADANVEGKSKLGLAGSALGLGLAPTGGLAGANGTAAGGSKSMKRAATSSAVSGAEKRKKALKRL</sequence>
<dbReference type="EMBL" id="QPFP01000190">
    <property type="protein sequence ID" value="TEB19462.1"/>
    <property type="molecule type" value="Genomic_DNA"/>
</dbReference>
<keyword evidence="3 7" id="KW-0547">Nucleotide-binding</keyword>
<accession>A0A4Y7SD19</accession>